<protein>
    <recommendedName>
        <fullName evidence="2">Negative regulator of flagellin synthesis</fullName>
    </recommendedName>
    <alternativeName>
        <fullName evidence="8">Anti-sigma-28 factor</fullName>
    </alternativeName>
</protein>
<comment type="function">
    <text evidence="7">Responsible for the coupling of flagellin expression to flagellar assembly by preventing expression of the flagellin genes when a component of the middle class of proteins is defective. It negatively regulates flagellar genes by inhibiting the activity of FliA by directly binding to FliA.</text>
</comment>
<dbReference type="EMBL" id="BMJM01000001">
    <property type="protein sequence ID" value="GGE02256.1"/>
    <property type="molecule type" value="Genomic_DNA"/>
</dbReference>
<organism evidence="11 12">
    <name type="scientific">Sandarakinorhabdus glacialis</name>
    <dbReference type="NCBI Taxonomy" id="1614636"/>
    <lineage>
        <taxon>Bacteria</taxon>
        <taxon>Pseudomonadati</taxon>
        <taxon>Pseudomonadota</taxon>
        <taxon>Alphaproteobacteria</taxon>
        <taxon>Sphingomonadales</taxon>
        <taxon>Sphingosinicellaceae</taxon>
        <taxon>Sandarakinorhabdus</taxon>
    </lineage>
</organism>
<reference evidence="11" key="2">
    <citation type="submission" date="2020-09" db="EMBL/GenBank/DDBJ databases">
        <authorList>
            <person name="Sun Q."/>
            <person name="Zhou Y."/>
        </authorList>
    </citation>
    <scope>NUCLEOTIDE SEQUENCE</scope>
    <source>
        <strain evidence="11">CGMCC 1.15519</strain>
    </source>
</reference>
<feature type="domain" description="Anti-sigma-28 factor FlgM C-terminal" evidence="10">
    <location>
        <begin position="64"/>
        <end position="108"/>
    </location>
</feature>
<keyword evidence="5" id="KW-0805">Transcription regulation</keyword>
<evidence type="ECO:0000256" key="1">
    <source>
        <dbReference type="ARBA" id="ARBA00005322"/>
    </source>
</evidence>
<comment type="similarity">
    <text evidence="1">Belongs to the FlgM family.</text>
</comment>
<name>A0A916ZKH1_9SPHN</name>
<keyword evidence="6" id="KW-0804">Transcription</keyword>
<keyword evidence="12" id="KW-1185">Reference proteome</keyword>
<evidence type="ECO:0000256" key="8">
    <source>
        <dbReference type="ARBA" id="ARBA00030117"/>
    </source>
</evidence>
<keyword evidence="3" id="KW-0678">Repressor</keyword>
<evidence type="ECO:0000259" key="10">
    <source>
        <dbReference type="Pfam" id="PF04316"/>
    </source>
</evidence>
<dbReference type="InterPro" id="IPR035890">
    <property type="entry name" value="Anti-sigma-28_factor_FlgM_sf"/>
</dbReference>
<dbReference type="InterPro" id="IPR031316">
    <property type="entry name" value="FlgM_C"/>
</dbReference>
<evidence type="ECO:0000256" key="5">
    <source>
        <dbReference type="ARBA" id="ARBA00023015"/>
    </source>
</evidence>
<dbReference type="AlphaFoldDB" id="A0A916ZKH1"/>
<proteinExistence type="inferred from homology"/>
<dbReference type="InterPro" id="IPR007412">
    <property type="entry name" value="FlgM"/>
</dbReference>
<accession>A0A916ZKH1</accession>
<evidence type="ECO:0000256" key="4">
    <source>
        <dbReference type="ARBA" id="ARBA00022795"/>
    </source>
</evidence>
<dbReference type="NCBIfam" id="TIGR03824">
    <property type="entry name" value="FlgM_jcvi"/>
    <property type="match status" value="1"/>
</dbReference>
<dbReference type="GO" id="GO:0044781">
    <property type="term" value="P:bacterial-type flagellum organization"/>
    <property type="evidence" value="ECO:0007669"/>
    <property type="project" value="UniProtKB-KW"/>
</dbReference>
<dbReference type="SUPFAM" id="SSF101498">
    <property type="entry name" value="Anti-sigma factor FlgM"/>
    <property type="match status" value="1"/>
</dbReference>
<evidence type="ECO:0000256" key="2">
    <source>
        <dbReference type="ARBA" id="ARBA00017823"/>
    </source>
</evidence>
<evidence type="ECO:0000256" key="3">
    <source>
        <dbReference type="ARBA" id="ARBA00022491"/>
    </source>
</evidence>
<dbReference type="GO" id="GO:0045892">
    <property type="term" value="P:negative regulation of DNA-templated transcription"/>
    <property type="evidence" value="ECO:0007669"/>
    <property type="project" value="InterPro"/>
</dbReference>
<evidence type="ECO:0000313" key="11">
    <source>
        <dbReference type="EMBL" id="GGE02256.1"/>
    </source>
</evidence>
<dbReference type="Pfam" id="PF04316">
    <property type="entry name" value="FlgM"/>
    <property type="match status" value="1"/>
</dbReference>
<evidence type="ECO:0000256" key="7">
    <source>
        <dbReference type="ARBA" id="ARBA00024739"/>
    </source>
</evidence>
<gene>
    <name evidence="11" type="ORF">GCM10011529_05840</name>
</gene>
<dbReference type="Proteomes" id="UP000635071">
    <property type="component" value="Unassembled WGS sequence"/>
</dbReference>
<feature type="region of interest" description="Disordered" evidence="9">
    <location>
        <begin position="1"/>
        <end position="28"/>
    </location>
</feature>
<keyword evidence="4" id="KW-1005">Bacterial flagellum biogenesis</keyword>
<reference evidence="11" key="1">
    <citation type="journal article" date="2014" name="Int. J. Syst. Evol. Microbiol.">
        <title>Complete genome sequence of Corynebacterium casei LMG S-19264T (=DSM 44701T), isolated from a smear-ripened cheese.</title>
        <authorList>
            <consortium name="US DOE Joint Genome Institute (JGI-PGF)"/>
            <person name="Walter F."/>
            <person name="Albersmeier A."/>
            <person name="Kalinowski J."/>
            <person name="Ruckert C."/>
        </authorList>
    </citation>
    <scope>NUCLEOTIDE SEQUENCE</scope>
    <source>
        <strain evidence="11">CGMCC 1.15519</strain>
    </source>
</reference>
<evidence type="ECO:0000256" key="9">
    <source>
        <dbReference type="SAM" id="MobiDB-lite"/>
    </source>
</evidence>
<evidence type="ECO:0000256" key="6">
    <source>
        <dbReference type="ARBA" id="ARBA00023163"/>
    </source>
</evidence>
<evidence type="ECO:0000313" key="12">
    <source>
        <dbReference type="Proteomes" id="UP000635071"/>
    </source>
</evidence>
<comment type="caution">
    <text evidence="11">The sequence shown here is derived from an EMBL/GenBank/DDBJ whole genome shotgun (WGS) entry which is preliminary data.</text>
</comment>
<sequence>MMNEENDVIDSVGRSGLPRPIAAAGGAGSRRVEAELAPVAVAGGAGTRGVGTPVGQAAGQAVGQALGRIVKDLAASPPVDMARVDALRNAIATGAYKPDPDAIAGKMMALETLPRKA</sequence>